<gene>
    <name evidence="2" type="ORF">F7725_012057</name>
</gene>
<dbReference type="AlphaFoldDB" id="A0A7J5ZAW2"/>
<name>A0A7J5ZAW2_DISMA</name>
<reference evidence="2 3" key="1">
    <citation type="submission" date="2020-03" db="EMBL/GenBank/DDBJ databases">
        <title>Dissostichus mawsoni Genome sequencing and assembly.</title>
        <authorList>
            <person name="Park H."/>
        </authorList>
    </citation>
    <scope>NUCLEOTIDE SEQUENCE [LARGE SCALE GENOMIC DNA]</scope>
    <source>
        <strain evidence="2">DM0001</strain>
        <tissue evidence="2">Muscle</tissue>
    </source>
</reference>
<organism evidence="2 3">
    <name type="scientific">Dissostichus mawsoni</name>
    <name type="common">Antarctic cod</name>
    <dbReference type="NCBI Taxonomy" id="36200"/>
    <lineage>
        <taxon>Eukaryota</taxon>
        <taxon>Metazoa</taxon>
        <taxon>Chordata</taxon>
        <taxon>Craniata</taxon>
        <taxon>Vertebrata</taxon>
        <taxon>Euteleostomi</taxon>
        <taxon>Actinopterygii</taxon>
        <taxon>Neopterygii</taxon>
        <taxon>Teleostei</taxon>
        <taxon>Neoteleostei</taxon>
        <taxon>Acanthomorphata</taxon>
        <taxon>Eupercaria</taxon>
        <taxon>Perciformes</taxon>
        <taxon>Notothenioidei</taxon>
        <taxon>Nototheniidae</taxon>
        <taxon>Dissostichus</taxon>
    </lineage>
</organism>
<proteinExistence type="predicted"/>
<dbReference type="OrthoDB" id="10592982at2759"/>
<feature type="region of interest" description="Disordered" evidence="1">
    <location>
        <begin position="29"/>
        <end position="49"/>
    </location>
</feature>
<accession>A0A7J5ZAW2</accession>
<dbReference type="EMBL" id="JAAKFY010000004">
    <property type="protein sequence ID" value="KAF3858856.1"/>
    <property type="molecule type" value="Genomic_DNA"/>
</dbReference>
<sequence>MNTSSPSSAADAIPVEVVTMGTDWDAMLSPLSEGRDSVKTGGGGNAPPSSVFIVSSQEQRGLILLYGLSKAIGAVWDHQGGCTGNHPVVIIKEMLLQHTHTHTD</sequence>
<keyword evidence="3" id="KW-1185">Reference proteome</keyword>
<comment type="caution">
    <text evidence="2">The sequence shown here is derived from an EMBL/GenBank/DDBJ whole genome shotgun (WGS) entry which is preliminary data.</text>
</comment>
<protein>
    <submittedName>
        <fullName evidence="2">Uncharacterized protein</fullName>
    </submittedName>
</protein>
<evidence type="ECO:0000256" key="1">
    <source>
        <dbReference type="SAM" id="MobiDB-lite"/>
    </source>
</evidence>
<dbReference type="Proteomes" id="UP000518266">
    <property type="component" value="Unassembled WGS sequence"/>
</dbReference>
<evidence type="ECO:0000313" key="3">
    <source>
        <dbReference type="Proteomes" id="UP000518266"/>
    </source>
</evidence>
<evidence type="ECO:0000313" key="2">
    <source>
        <dbReference type="EMBL" id="KAF3858856.1"/>
    </source>
</evidence>